<gene>
    <name evidence="1" type="ORF">R1flu_008852</name>
</gene>
<dbReference type="EMBL" id="JBHFFA010000002">
    <property type="protein sequence ID" value="KAL2641265.1"/>
    <property type="molecule type" value="Genomic_DNA"/>
</dbReference>
<reference evidence="1 2" key="1">
    <citation type="submission" date="2024-09" db="EMBL/GenBank/DDBJ databases">
        <title>Chromosome-scale assembly of Riccia fluitans.</title>
        <authorList>
            <person name="Paukszto L."/>
            <person name="Sawicki J."/>
            <person name="Karawczyk K."/>
            <person name="Piernik-Szablinska J."/>
            <person name="Szczecinska M."/>
            <person name="Mazdziarz M."/>
        </authorList>
    </citation>
    <scope>NUCLEOTIDE SEQUENCE [LARGE SCALE GENOMIC DNA]</scope>
    <source>
        <strain evidence="1">Rf_01</strain>
        <tissue evidence="1">Aerial parts of the thallus</tissue>
    </source>
</reference>
<protein>
    <submittedName>
        <fullName evidence="1">Uncharacterized protein</fullName>
    </submittedName>
</protein>
<keyword evidence="2" id="KW-1185">Reference proteome</keyword>
<organism evidence="1 2">
    <name type="scientific">Riccia fluitans</name>
    <dbReference type="NCBI Taxonomy" id="41844"/>
    <lineage>
        <taxon>Eukaryota</taxon>
        <taxon>Viridiplantae</taxon>
        <taxon>Streptophyta</taxon>
        <taxon>Embryophyta</taxon>
        <taxon>Marchantiophyta</taxon>
        <taxon>Marchantiopsida</taxon>
        <taxon>Marchantiidae</taxon>
        <taxon>Marchantiales</taxon>
        <taxon>Ricciaceae</taxon>
        <taxon>Riccia</taxon>
    </lineage>
</organism>
<comment type="caution">
    <text evidence="1">The sequence shown here is derived from an EMBL/GenBank/DDBJ whole genome shotgun (WGS) entry which is preliminary data.</text>
</comment>
<dbReference type="Proteomes" id="UP001605036">
    <property type="component" value="Unassembled WGS sequence"/>
</dbReference>
<evidence type="ECO:0000313" key="2">
    <source>
        <dbReference type="Proteomes" id="UP001605036"/>
    </source>
</evidence>
<evidence type="ECO:0000313" key="1">
    <source>
        <dbReference type="EMBL" id="KAL2641265.1"/>
    </source>
</evidence>
<sequence>MPASPSVLRSDPENFTIMNNKNEGFTAPCPDGNPNYAAFSRNGIVKIGGYFAAANIGVCDSQYGVPEGTAISYELYDDTIIFSIPGRVRTGLRLFKQVMSSGGAPDE</sequence>
<accession>A0ABD1Z0D8</accession>
<name>A0ABD1Z0D8_9MARC</name>
<proteinExistence type="predicted"/>
<dbReference type="AlphaFoldDB" id="A0ABD1Z0D8"/>